<feature type="domain" description="Glucose/Sorbosone dehydrogenase" evidence="2">
    <location>
        <begin position="75"/>
        <end position="403"/>
    </location>
</feature>
<organism evidence="3 4">
    <name type="scientific">Pseudofrankia inefficax (strain DSM 45817 / CECT 9037 / DDB 130130 / EuI1c)</name>
    <name type="common">Frankia inefficax</name>
    <dbReference type="NCBI Taxonomy" id="298654"/>
    <lineage>
        <taxon>Bacteria</taxon>
        <taxon>Bacillati</taxon>
        <taxon>Actinomycetota</taxon>
        <taxon>Actinomycetes</taxon>
        <taxon>Frankiales</taxon>
        <taxon>Frankiaceae</taxon>
        <taxon>Pseudofrankia</taxon>
    </lineage>
</organism>
<dbReference type="PANTHER" id="PTHR19328">
    <property type="entry name" value="HEDGEHOG-INTERACTING PROTEIN"/>
    <property type="match status" value="1"/>
</dbReference>
<evidence type="ECO:0000256" key="1">
    <source>
        <dbReference type="SAM" id="MobiDB-lite"/>
    </source>
</evidence>
<dbReference type="PANTHER" id="PTHR19328:SF13">
    <property type="entry name" value="HIPL1 PROTEIN"/>
    <property type="match status" value="1"/>
</dbReference>
<evidence type="ECO:0000313" key="3">
    <source>
        <dbReference type="EMBL" id="ADP84001.1"/>
    </source>
</evidence>
<evidence type="ECO:0000259" key="2">
    <source>
        <dbReference type="Pfam" id="PF07995"/>
    </source>
</evidence>
<dbReference type="InterPro" id="IPR011041">
    <property type="entry name" value="Quinoprot_gluc/sorb_DH_b-prop"/>
</dbReference>
<protein>
    <submittedName>
        <fullName evidence="3">Putative oxidoreductase</fullName>
    </submittedName>
</protein>
<feature type="region of interest" description="Disordered" evidence="1">
    <location>
        <begin position="395"/>
        <end position="418"/>
    </location>
</feature>
<accession>E3J0T7</accession>
<dbReference type="eggNOG" id="COG2133">
    <property type="taxonomic scope" value="Bacteria"/>
</dbReference>
<dbReference type="AlphaFoldDB" id="E3J0T7"/>
<evidence type="ECO:0000313" key="4">
    <source>
        <dbReference type="Proteomes" id="UP000002484"/>
    </source>
</evidence>
<dbReference type="HOGENOM" id="CLU_012253_0_0_11"/>
<keyword evidence="4" id="KW-1185">Reference proteome</keyword>
<proteinExistence type="predicted"/>
<feature type="region of interest" description="Disordered" evidence="1">
    <location>
        <begin position="38"/>
        <end position="64"/>
    </location>
</feature>
<dbReference type="STRING" id="298654.FraEuI1c_6017"/>
<dbReference type="InParanoid" id="E3J0T7"/>
<dbReference type="SUPFAM" id="SSF50952">
    <property type="entry name" value="Soluble quinoprotein glucose dehydrogenase"/>
    <property type="match status" value="1"/>
</dbReference>
<dbReference type="Proteomes" id="UP000002484">
    <property type="component" value="Chromosome"/>
</dbReference>
<name>E3J0T7_PSEI1</name>
<dbReference type="RefSeq" id="WP_013427119.1">
    <property type="nucleotide sequence ID" value="NC_014666.1"/>
</dbReference>
<dbReference type="InterPro" id="IPR012938">
    <property type="entry name" value="Glc/Sorbosone_DH"/>
</dbReference>
<sequence>MTRSCEPGRATISGARRAAGAVAAGILAAVLAACSGGGSSNPPAASPSTGTAAATTPHPPATGSQAADVVIATGLRSPWGLAFLPNRDVLVGERDSGQIMLLPTDPAVSSGYGKPRLLGTVPDVHHAGEGGLLGLAVSPTFAADQLVYAYLTTNTDNRIVRFTLDGGDAGTLPRLGAPHPILTGLAAGTFHDGGRIAFGPDGMLYAGVGDATEPSRSQNLASLNGKILRMRPDGSVPPGNPFPNSLVYSYGHRNVQGLAWDSAGRLWETEFGQNRWDEINLIRPGANYGWPLVEGIGDTQGGRFANPVVTWPVDQASPSGAAIIDDTLYAAALRGQRIWSVDLRPSLDAAPALTTASSGSGSAGAALQVGTPQALRATAYGRLRTLAVAPDGTLWVTTSNTDSRGKPAPDDDRVISLR</sequence>
<dbReference type="KEGG" id="fri:FraEuI1c_6017"/>
<reference evidence="3 4" key="1">
    <citation type="submission" date="2010-10" db="EMBL/GenBank/DDBJ databases">
        <title>Complete sequence of Frankia sp. EuI1c.</title>
        <authorList>
            <consortium name="US DOE Joint Genome Institute"/>
            <person name="Lucas S."/>
            <person name="Copeland A."/>
            <person name="Lapidus A."/>
            <person name="Cheng J.-F."/>
            <person name="Bruce D."/>
            <person name="Goodwin L."/>
            <person name="Pitluck S."/>
            <person name="Chertkov O."/>
            <person name="Detter J.C."/>
            <person name="Han C."/>
            <person name="Tapia R."/>
            <person name="Land M."/>
            <person name="Hauser L."/>
            <person name="Jeffries C."/>
            <person name="Kyrpides N."/>
            <person name="Ivanova N."/>
            <person name="Mikhailova N."/>
            <person name="Beauchemin N."/>
            <person name="Sen A."/>
            <person name="Sur S.A."/>
            <person name="Gtari M."/>
            <person name="Wall L."/>
            <person name="Tisa L."/>
            <person name="Woyke T."/>
        </authorList>
    </citation>
    <scope>NUCLEOTIDE SEQUENCE [LARGE SCALE GENOMIC DNA]</scope>
    <source>
        <strain evidence="4">DSM 45817 / CECT 9037 / EuI1c</strain>
    </source>
</reference>
<dbReference type="EMBL" id="CP002299">
    <property type="protein sequence ID" value="ADP84001.1"/>
    <property type="molecule type" value="Genomic_DNA"/>
</dbReference>
<dbReference type="OrthoDB" id="9770043at2"/>
<dbReference type="Pfam" id="PF07995">
    <property type="entry name" value="GSDH"/>
    <property type="match status" value="1"/>
</dbReference>
<dbReference type="Gene3D" id="2.120.10.30">
    <property type="entry name" value="TolB, C-terminal domain"/>
    <property type="match status" value="1"/>
</dbReference>
<gene>
    <name evidence="3" type="ordered locus">FraEuI1c_6017</name>
</gene>
<dbReference type="PROSITE" id="PS51257">
    <property type="entry name" value="PROKAR_LIPOPROTEIN"/>
    <property type="match status" value="1"/>
</dbReference>
<dbReference type="InterPro" id="IPR011042">
    <property type="entry name" value="6-blade_b-propeller_TolB-like"/>
</dbReference>
<feature type="compositionally biased region" description="Basic and acidic residues" evidence="1">
    <location>
        <begin position="403"/>
        <end position="418"/>
    </location>
</feature>